<evidence type="ECO:0000313" key="1">
    <source>
        <dbReference type="EMBL" id="VFU54447.1"/>
    </source>
</evidence>
<dbReference type="EMBL" id="CAADRP010001841">
    <property type="protein sequence ID" value="VFU54447.1"/>
    <property type="molecule type" value="Genomic_DNA"/>
</dbReference>
<proteinExistence type="predicted"/>
<name>A0A6N2MM11_SALVM</name>
<dbReference type="AlphaFoldDB" id="A0A6N2MM11"/>
<accession>A0A6N2MM11</accession>
<gene>
    <name evidence="1" type="ORF">SVIM_LOCUS380437</name>
</gene>
<sequence>MVTCISSGIIFHIVKDVGIRQMFFPRTVPACHSFLTERKQHYFFHQELKLVLFC</sequence>
<organism evidence="1">
    <name type="scientific">Salix viminalis</name>
    <name type="common">Common osier</name>
    <name type="synonym">Basket willow</name>
    <dbReference type="NCBI Taxonomy" id="40686"/>
    <lineage>
        <taxon>Eukaryota</taxon>
        <taxon>Viridiplantae</taxon>
        <taxon>Streptophyta</taxon>
        <taxon>Embryophyta</taxon>
        <taxon>Tracheophyta</taxon>
        <taxon>Spermatophyta</taxon>
        <taxon>Magnoliopsida</taxon>
        <taxon>eudicotyledons</taxon>
        <taxon>Gunneridae</taxon>
        <taxon>Pentapetalae</taxon>
        <taxon>rosids</taxon>
        <taxon>fabids</taxon>
        <taxon>Malpighiales</taxon>
        <taxon>Salicaceae</taxon>
        <taxon>Saliceae</taxon>
        <taxon>Salix</taxon>
    </lineage>
</organism>
<reference evidence="1" key="1">
    <citation type="submission" date="2019-03" db="EMBL/GenBank/DDBJ databases">
        <authorList>
            <person name="Mank J."/>
            <person name="Almeida P."/>
        </authorList>
    </citation>
    <scope>NUCLEOTIDE SEQUENCE</scope>
    <source>
        <strain evidence="1">78183</strain>
    </source>
</reference>
<protein>
    <submittedName>
        <fullName evidence="1">Uncharacterized protein</fullName>
    </submittedName>
</protein>